<evidence type="ECO:0000256" key="1">
    <source>
        <dbReference type="ARBA" id="ARBA00009034"/>
    </source>
</evidence>
<dbReference type="PANTHER" id="PTHR13647:SF4">
    <property type="entry name" value="INSULIN-LIKE PEPTIDE 1-RELATED"/>
    <property type="match status" value="1"/>
</dbReference>
<dbReference type="SMART" id="SM00078">
    <property type="entry name" value="IlGF"/>
    <property type="match status" value="1"/>
</dbReference>
<dbReference type="InterPro" id="IPR036438">
    <property type="entry name" value="Insulin-like_sf"/>
</dbReference>
<evidence type="ECO:0000256" key="6">
    <source>
        <dbReference type="RuleBase" id="RU000406"/>
    </source>
</evidence>
<protein>
    <recommendedName>
        <fullName evidence="8">Insulin-like domain-containing protein</fullName>
    </recommendedName>
</protein>
<evidence type="ECO:0000256" key="3">
    <source>
        <dbReference type="ARBA" id="ARBA00022685"/>
    </source>
</evidence>
<sequence>MKPSIVLFSALVLLLAEGLSGQGQVYCGRRLADTLAYMCDNPLINGAAGNSLLIKRSDRYQNAITPEDFKWPWIQRHHAKSIRNKRQVVSECCDKPCSLNELLSYC</sequence>
<dbReference type="Proteomes" id="UP001497472">
    <property type="component" value="Unassembled WGS sequence"/>
</dbReference>
<evidence type="ECO:0000256" key="5">
    <source>
        <dbReference type="ARBA" id="ARBA00023157"/>
    </source>
</evidence>
<evidence type="ECO:0000313" key="10">
    <source>
        <dbReference type="Proteomes" id="UP001497472"/>
    </source>
</evidence>
<name>A0AAV1JXK8_9NEOP</name>
<dbReference type="InterPro" id="IPR022353">
    <property type="entry name" value="Insulin_CS"/>
</dbReference>
<comment type="subunit">
    <text evidence="2">Heterodimer of a B chain and an A chain linked by two disulfide bonds.</text>
</comment>
<proteinExistence type="inferred from homology"/>
<evidence type="ECO:0000259" key="8">
    <source>
        <dbReference type="SMART" id="SM00078"/>
    </source>
</evidence>
<keyword evidence="5" id="KW-1015">Disulfide bond</keyword>
<dbReference type="Gene3D" id="1.10.100.10">
    <property type="entry name" value="Insulin-like"/>
    <property type="match status" value="1"/>
</dbReference>
<feature type="signal peptide" evidence="7">
    <location>
        <begin position="1"/>
        <end position="21"/>
    </location>
</feature>
<evidence type="ECO:0000256" key="4">
    <source>
        <dbReference type="ARBA" id="ARBA00022729"/>
    </source>
</evidence>
<dbReference type="AlphaFoldDB" id="A0AAV1JXK8"/>
<comment type="caution">
    <text evidence="9">The sequence shown here is derived from an EMBL/GenBank/DDBJ whole genome shotgun (WGS) entry which is preliminary data.</text>
</comment>
<dbReference type="GO" id="GO:0005576">
    <property type="term" value="C:extracellular region"/>
    <property type="evidence" value="ECO:0007669"/>
    <property type="project" value="UniProtKB-SubCell"/>
</dbReference>
<dbReference type="CDD" id="cd04366">
    <property type="entry name" value="IlGF_insulin_bombyxin_like"/>
    <property type="match status" value="1"/>
</dbReference>
<feature type="chain" id="PRO_5043987585" description="Insulin-like domain-containing protein" evidence="7">
    <location>
        <begin position="22"/>
        <end position="106"/>
    </location>
</feature>
<dbReference type="EMBL" id="CAVLEF010000276">
    <property type="protein sequence ID" value="CAK1554232.1"/>
    <property type="molecule type" value="Genomic_DNA"/>
</dbReference>
<comment type="similarity">
    <text evidence="1 6">Belongs to the insulin family.</text>
</comment>
<evidence type="ECO:0000256" key="7">
    <source>
        <dbReference type="SAM" id="SignalP"/>
    </source>
</evidence>
<evidence type="ECO:0000256" key="2">
    <source>
        <dbReference type="ARBA" id="ARBA00011207"/>
    </source>
</evidence>
<reference evidence="9 10" key="1">
    <citation type="submission" date="2023-11" db="EMBL/GenBank/DDBJ databases">
        <authorList>
            <person name="Okamura Y."/>
        </authorList>
    </citation>
    <scope>NUCLEOTIDE SEQUENCE [LARGE SCALE GENOMIC DNA]</scope>
</reference>
<gene>
    <name evidence="9" type="ORF">LNINA_LOCUS13161</name>
</gene>
<feature type="domain" description="Insulin-like" evidence="8">
    <location>
        <begin position="24"/>
        <end position="106"/>
    </location>
</feature>
<keyword evidence="6" id="KW-0964">Secreted</keyword>
<comment type="subcellular location">
    <subcellularLocation>
        <location evidence="6">Secreted</location>
    </subcellularLocation>
</comment>
<dbReference type="PANTHER" id="PTHR13647">
    <property type="entry name" value="INSULIN-LIKE PEPTIDE 2-RELATED"/>
    <property type="match status" value="1"/>
</dbReference>
<keyword evidence="3" id="KW-0165">Cleavage on pair of basic residues</keyword>
<dbReference type="InterPro" id="IPR022352">
    <property type="entry name" value="Ins/IGF/rlx"/>
</dbReference>
<organism evidence="9 10">
    <name type="scientific">Leptosia nina</name>
    <dbReference type="NCBI Taxonomy" id="320188"/>
    <lineage>
        <taxon>Eukaryota</taxon>
        <taxon>Metazoa</taxon>
        <taxon>Ecdysozoa</taxon>
        <taxon>Arthropoda</taxon>
        <taxon>Hexapoda</taxon>
        <taxon>Insecta</taxon>
        <taxon>Pterygota</taxon>
        <taxon>Neoptera</taxon>
        <taxon>Endopterygota</taxon>
        <taxon>Lepidoptera</taxon>
        <taxon>Glossata</taxon>
        <taxon>Ditrysia</taxon>
        <taxon>Papilionoidea</taxon>
        <taxon>Pieridae</taxon>
        <taxon>Pierinae</taxon>
        <taxon>Leptosia</taxon>
    </lineage>
</organism>
<keyword evidence="4 7" id="KW-0732">Signal</keyword>
<dbReference type="PROSITE" id="PS00262">
    <property type="entry name" value="INSULIN"/>
    <property type="match status" value="1"/>
</dbReference>
<dbReference type="Pfam" id="PF00049">
    <property type="entry name" value="Insulin"/>
    <property type="match status" value="1"/>
</dbReference>
<dbReference type="SUPFAM" id="SSF56994">
    <property type="entry name" value="Insulin-like"/>
    <property type="match status" value="1"/>
</dbReference>
<dbReference type="GO" id="GO:0005179">
    <property type="term" value="F:hormone activity"/>
    <property type="evidence" value="ECO:0007669"/>
    <property type="project" value="InterPro"/>
</dbReference>
<dbReference type="InterPro" id="IPR016179">
    <property type="entry name" value="Insulin-like"/>
</dbReference>
<dbReference type="PRINTS" id="PR00276">
    <property type="entry name" value="INSULINFAMLY"/>
</dbReference>
<keyword evidence="10" id="KW-1185">Reference proteome</keyword>
<accession>A0AAV1JXK8</accession>
<evidence type="ECO:0000313" key="9">
    <source>
        <dbReference type="EMBL" id="CAK1554232.1"/>
    </source>
</evidence>